<proteinExistence type="predicted"/>
<evidence type="ECO:0000313" key="1">
    <source>
        <dbReference type="EMBL" id="KAK3782246.1"/>
    </source>
</evidence>
<name>A0AAE1A893_9GAST</name>
<evidence type="ECO:0000313" key="2">
    <source>
        <dbReference type="Proteomes" id="UP001283361"/>
    </source>
</evidence>
<comment type="caution">
    <text evidence="1">The sequence shown here is derived from an EMBL/GenBank/DDBJ whole genome shotgun (WGS) entry which is preliminary data.</text>
</comment>
<accession>A0AAE1A893</accession>
<dbReference type="Proteomes" id="UP001283361">
    <property type="component" value="Unassembled WGS sequence"/>
</dbReference>
<dbReference type="EMBL" id="JAWDGP010002524">
    <property type="protein sequence ID" value="KAK3782246.1"/>
    <property type="molecule type" value="Genomic_DNA"/>
</dbReference>
<sequence>MAALVWQPREKKITLIPTFLKVPNLMFVVKSSSKKKYQNGPQDQLCLVPFSPNHKASFNPEAEQGCQDFYLNQSTHTDPDLATHH</sequence>
<reference evidence="1" key="1">
    <citation type="journal article" date="2023" name="G3 (Bethesda)">
        <title>A reference genome for the long-term kleptoplast-retaining sea slug Elysia crispata morphotype clarki.</title>
        <authorList>
            <person name="Eastman K.E."/>
            <person name="Pendleton A.L."/>
            <person name="Shaikh M.A."/>
            <person name="Suttiyut T."/>
            <person name="Ogas R."/>
            <person name="Tomko P."/>
            <person name="Gavelis G."/>
            <person name="Widhalm J.R."/>
            <person name="Wisecaver J.H."/>
        </authorList>
    </citation>
    <scope>NUCLEOTIDE SEQUENCE</scope>
    <source>
        <strain evidence="1">ECLA1</strain>
    </source>
</reference>
<dbReference type="AlphaFoldDB" id="A0AAE1A893"/>
<keyword evidence="2" id="KW-1185">Reference proteome</keyword>
<organism evidence="1 2">
    <name type="scientific">Elysia crispata</name>
    <name type="common">lettuce slug</name>
    <dbReference type="NCBI Taxonomy" id="231223"/>
    <lineage>
        <taxon>Eukaryota</taxon>
        <taxon>Metazoa</taxon>
        <taxon>Spiralia</taxon>
        <taxon>Lophotrochozoa</taxon>
        <taxon>Mollusca</taxon>
        <taxon>Gastropoda</taxon>
        <taxon>Heterobranchia</taxon>
        <taxon>Euthyneura</taxon>
        <taxon>Panpulmonata</taxon>
        <taxon>Sacoglossa</taxon>
        <taxon>Placobranchoidea</taxon>
        <taxon>Plakobranchidae</taxon>
        <taxon>Elysia</taxon>
    </lineage>
</organism>
<protein>
    <submittedName>
        <fullName evidence="1">Uncharacterized protein</fullName>
    </submittedName>
</protein>
<gene>
    <name evidence="1" type="ORF">RRG08_048704</name>
</gene>